<dbReference type="AlphaFoldDB" id="A0AAI8TNL5"/>
<dbReference type="Gene3D" id="3.40.50.150">
    <property type="entry name" value="Vaccinia Virus protein VP39"/>
    <property type="match status" value="1"/>
</dbReference>
<evidence type="ECO:0000256" key="1">
    <source>
        <dbReference type="ARBA" id="ARBA00022603"/>
    </source>
</evidence>
<evidence type="ECO:0000313" key="3">
    <source>
        <dbReference type="EMBL" id="BDY28053.1"/>
    </source>
</evidence>
<organism evidence="3 4">
    <name type="scientific">Mycolicibacterium mageritense</name>
    <name type="common">Mycobacterium mageritense</name>
    <dbReference type="NCBI Taxonomy" id="53462"/>
    <lineage>
        <taxon>Bacteria</taxon>
        <taxon>Bacillati</taxon>
        <taxon>Actinomycetota</taxon>
        <taxon>Actinomycetes</taxon>
        <taxon>Mycobacteriales</taxon>
        <taxon>Mycobacteriaceae</taxon>
        <taxon>Mycolicibacterium</taxon>
    </lineage>
</organism>
<dbReference type="Pfam" id="PF13489">
    <property type="entry name" value="Methyltransf_23"/>
    <property type="match status" value="1"/>
</dbReference>
<dbReference type="EMBL" id="AP027452">
    <property type="protein sequence ID" value="BDY28053.1"/>
    <property type="molecule type" value="Genomic_DNA"/>
</dbReference>
<dbReference type="PANTHER" id="PTHR44942">
    <property type="entry name" value="METHYLTRANSF_11 DOMAIN-CONTAINING PROTEIN"/>
    <property type="match status" value="1"/>
</dbReference>
<evidence type="ECO:0000313" key="4">
    <source>
        <dbReference type="Proteomes" id="UP001241092"/>
    </source>
</evidence>
<dbReference type="SUPFAM" id="SSF53335">
    <property type="entry name" value="S-adenosyl-L-methionine-dependent methyltransferases"/>
    <property type="match status" value="1"/>
</dbReference>
<evidence type="ECO:0000256" key="2">
    <source>
        <dbReference type="ARBA" id="ARBA00022679"/>
    </source>
</evidence>
<keyword evidence="1 3" id="KW-0489">Methyltransferase</keyword>
<dbReference type="CDD" id="cd02440">
    <property type="entry name" value="AdoMet_MTases"/>
    <property type="match status" value="1"/>
</dbReference>
<gene>
    <name evidence="3" type="ORF">hbim_01983</name>
</gene>
<dbReference type="GO" id="GO:0008168">
    <property type="term" value="F:methyltransferase activity"/>
    <property type="evidence" value="ECO:0007669"/>
    <property type="project" value="UniProtKB-KW"/>
</dbReference>
<keyword evidence="2 3" id="KW-0808">Transferase</keyword>
<name>A0AAI8TNL5_MYCME</name>
<dbReference type="InterPro" id="IPR051052">
    <property type="entry name" value="Diverse_substrate_MTase"/>
</dbReference>
<protein>
    <submittedName>
        <fullName evidence="3">Methyltransferase</fullName>
        <ecNumber evidence="3">2.1.1.-</ecNumber>
    </submittedName>
</protein>
<proteinExistence type="predicted"/>
<dbReference type="Proteomes" id="UP001241092">
    <property type="component" value="Chromosome"/>
</dbReference>
<sequence>MDELHADRRRAESFGAASAAYDRYRPRYPEALVAELVPTPGLRVLDVGAGTGISSVQLKTAGATLLAVEPDPRMADIAAAKGVAVEIATFEDWHPAGRTFDLVVFAQSFHWVRPQPALRKVRAILDPGGRLVLLSNRIVPRSPSWSDLDDIYADYLGPARPSIVDAAREAEVVALIGDGGFSVERRTVTEQLHYPTEDWLNLVFTYSNHLTLPEQDRRDMWRRLQERIARGGVDAVNDAIALVCTPKVE</sequence>
<accession>A0AAI8TNL5</accession>
<dbReference type="PANTHER" id="PTHR44942:SF4">
    <property type="entry name" value="METHYLTRANSFERASE TYPE 11 DOMAIN-CONTAINING PROTEIN"/>
    <property type="match status" value="1"/>
</dbReference>
<dbReference type="GO" id="GO:0032259">
    <property type="term" value="P:methylation"/>
    <property type="evidence" value="ECO:0007669"/>
    <property type="project" value="UniProtKB-KW"/>
</dbReference>
<reference evidence="3" key="1">
    <citation type="submission" date="2023-03" db="EMBL/GenBank/DDBJ databases">
        <title>Draft genome sequence of a Mycolicibacterium mageritense strain H4_3_1 isolated from a hybrid biological-inorganic system reactor.</title>
        <authorList>
            <person name="Feng X."/>
            <person name="Kazama D."/>
            <person name="Sato K."/>
            <person name="Kobayashi H."/>
        </authorList>
    </citation>
    <scope>NUCLEOTIDE SEQUENCE</scope>
    <source>
        <strain evidence="3">H4_3_1</strain>
    </source>
</reference>
<dbReference type="EC" id="2.1.1.-" evidence="3"/>
<dbReference type="InterPro" id="IPR029063">
    <property type="entry name" value="SAM-dependent_MTases_sf"/>
</dbReference>